<evidence type="ECO:0000313" key="2">
    <source>
        <dbReference type="EMBL" id="CAF1413880.1"/>
    </source>
</evidence>
<reference evidence="2" key="1">
    <citation type="submission" date="2021-02" db="EMBL/GenBank/DDBJ databases">
        <authorList>
            <person name="Nowell W R."/>
        </authorList>
    </citation>
    <scope>NUCLEOTIDE SEQUENCE</scope>
</reference>
<proteinExistence type="predicted"/>
<evidence type="ECO:0000256" key="1">
    <source>
        <dbReference type="SAM" id="SignalP"/>
    </source>
</evidence>
<name>A0A815M6U8_ADIRI</name>
<gene>
    <name evidence="3" type="ORF">EDS130_LOCUS38279</name>
    <name evidence="2" type="ORF">XAT740_LOCUS34826</name>
</gene>
<dbReference type="Proteomes" id="UP000663852">
    <property type="component" value="Unassembled WGS sequence"/>
</dbReference>
<dbReference type="EMBL" id="CAJNOR010003437">
    <property type="protein sequence ID" value="CAF1413880.1"/>
    <property type="molecule type" value="Genomic_DNA"/>
</dbReference>
<accession>A0A815M6U8</accession>
<feature type="signal peptide" evidence="1">
    <location>
        <begin position="1"/>
        <end position="20"/>
    </location>
</feature>
<feature type="chain" id="PRO_5036228281" evidence="1">
    <location>
        <begin position="21"/>
        <end position="233"/>
    </location>
</feature>
<protein>
    <submittedName>
        <fullName evidence="2">Uncharacterized protein</fullName>
    </submittedName>
</protein>
<dbReference type="Proteomes" id="UP000663828">
    <property type="component" value="Unassembled WGS sequence"/>
</dbReference>
<evidence type="ECO:0000313" key="4">
    <source>
        <dbReference type="Proteomes" id="UP000663828"/>
    </source>
</evidence>
<evidence type="ECO:0000313" key="3">
    <source>
        <dbReference type="EMBL" id="CAF1432129.1"/>
    </source>
</evidence>
<keyword evidence="4" id="KW-1185">Reference proteome</keyword>
<keyword evidence="1" id="KW-0732">Signal</keyword>
<dbReference type="EMBL" id="CAJNOJ010000395">
    <property type="protein sequence ID" value="CAF1432129.1"/>
    <property type="molecule type" value="Genomic_DNA"/>
</dbReference>
<comment type="caution">
    <text evidence="2">The sequence shown here is derived from an EMBL/GenBank/DDBJ whole genome shotgun (WGS) entry which is preliminary data.</text>
</comment>
<dbReference type="AlphaFoldDB" id="A0A815M6U8"/>
<organism evidence="2 4">
    <name type="scientific">Adineta ricciae</name>
    <name type="common">Rotifer</name>
    <dbReference type="NCBI Taxonomy" id="249248"/>
    <lineage>
        <taxon>Eukaryota</taxon>
        <taxon>Metazoa</taxon>
        <taxon>Spiralia</taxon>
        <taxon>Gnathifera</taxon>
        <taxon>Rotifera</taxon>
        <taxon>Eurotatoria</taxon>
        <taxon>Bdelloidea</taxon>
        <taxon>Adinetida</taxon>
        <taxon>Adinetidae</taxon>
        <taxon>Adineta</taxon>
    </lineage>
</organism>
<dbReference type="OrthoDB" id="9988013at2759"/>
<sequence>MTMKISYTILAVLIIGIVECSNETAIAPSGRIASWCYYCANCPQPFYPNSPGVTQVATSSGWCTMMSSTGPPSSVAVYTTRGSAVSGLCTYTGCSWKVYAGRNTYVCCCNQNLCNAASITPTTPRPTSNTCFYCSTCPLPFTKNSALVTYTTSPNGWCTKMSSSSSPNSIATRGADPGVCSYTGCYWTTYQGRSTYLCCCRGYLCNTGVSTKKSTVALLGAALLMMFAARKNL</sequence>